<protein>
    <submittedName>
        <fullName evidence="6">LLM class oxidoreductase</fullName>
    </submittedName>
</protein>
<keyword evidence="7" id="KW-1185">Reference proteome</keyword>
<keyword evidence="1" id="KW-0285">Flavoprotein</keyword>
<dbReference type="InterPro" id="IPR020020">
    <property type="entry name" value="Luciferase-type_oxidoreductase"/>
</dbReference>
<evidence type="ECO:0000256" key="4">
    <source>
        <dbReference type="ARBA" id="ARBA00023033"/>
    </source>
</evidence>
<organism evidence="6 7">
    <name type="scientific">Flavobacterium branchiarum</name>
    <dbReference type="NCBI Taxonomy" id="1114870"/>
    <lineage>
        <taxon>Bacteria</taxon>
        <taxon>Pseudomonadati</taxon>
        <taxon>Bacteroidota</taxon>
        <taxon>Flavobacteriia</taxon>
        <taxon>Flavobacteriales</taxon>
        <taxon>Flavobacteriaceae</taxon>
        <taxon>Flavobacterium</taxon>
    </lineage>
</organism>
<feature type="domain" description="Luciferase-like" evidence="5">
    <location>
        <begin position="26"/>
        <end position="227"/>
    </location>
</feature>
<dbReference type="EMBL" id="JBHMEX010000026">
    <property type="protein sequence ID" value="MFB9063849.1"/>
    <property type="molecule type" value="Genomic_DNA"/>
</dbReference>
<dbReference type="InterPro" id="IPR011251">
    <property type="entry name" value="Luciferase-like_dom"/>
</dbReference>
<dbReference type="InterPro" id="IPR051260">
    <property type="entry name" value="Diverse_substr_monoxygenases"/>
</dbReference>
<evidence type="ECO:0000313" key="6">
    <source>
        <dbReference type="EMBL" id="MFB9063849.1"/>
    </source>
</evidence>
<comment type="caution">
    <text evidence="6">The sequence shown here is derived from an EMBL/GenBank/DDBJ whole genome shotgun (WGS) entry which is preliminary data.</text>
</comment>
<dbReference type="NCBIfam" id="TIGR03571">
    <property type="entry name" value="lucif_BA3436"/>
    <property type="match status" value="1"/>
</dbReference>
<name>A0ABV5FJX3_9FLAO</name>
<accession>A0ABV5FJX3</accession>
<evidence type="ECO:0000256" key="2">
    <source>
        <dbReference type="ARBA" id="ARBA00022643"/>
    </source>
</evidence>
<dbReference type="Pfam" id="PF00296">
    <property type="entry name" value="Bac_luciferase"/>
    <property type="match status" value="1"/>
</dbReference>
<sequence>MKEELNRDFSNHIGYNRMFAENKLTIGIFLPLRFYEGNMKALEGQSDLVSLIDQKNFATVWTRDVPLFDPSFGDAGQVFDTFSYLAYLAAKTKQITLATGSLVFPLRHPVDLAKAATTIDQLSGGRLVLGIASGDRPVEYPAYGIDINTSGERFRETVSMFRSLVSSKENQVIQSSLGLIKQSSQLLPKPVSNTIPLLVTGSSKQSMDWIGEHADGWLSYPTSTATTEGVMQLKSKIENWRSRIIPNGVFRPHVTNEWIDLVDDPDYPRTPLRGGFILKTGRKGLIQLLEEWQSIGVNHAALGIQFTKRPALETIQELAEEVLPLFPTHRGTKPLSIQY</sequence>
<dbReference type="PANTHER" id="PTHR30011">
    <property type="entry name" value="ALKANESULFONATE MONOOXYGENASE-RELATED"/>
    <property type="match status" value="1"/>
</dbReference>
<evidence type="ECO:0000259" key="5">
    <source>
        <dbReference type="Pfam" id="PF00296"/>
    </source>
</evidence>
<dbReference type="InterPro" id="IPR036661">
    <property type="entry name" value="Luciferase-like_sf"/>
</dbReference>
<dbReference type="SUPFAM" id="SSF51679">
    <property type="entry name" value="Bacterial luciferase-like"/>
    <property type="match status" value="1"/>
</dbReference>
<dbReference type="Proteomes" id="UP001589589">
    <property type="component" value="Unassembled WGS sequence"/>
</dbReference>
<dbReference type="Gene3D" id="3.20.20.30">
    <property type="entry name" value="Luciferase-like domain"/>
    <property type="match status" value="1"/>
</dbReference>
<keyword evidence="4" id="KW-0503">Monooxygenase</keyword>
<keyword evidence="2" id="KW-0288">FMN</keyword>
<gene>
    <name evidence="6" type="ORF">ACFFUQ_07415</name>
</gene>
<evidence type="ECO:0000256" key="1">
    <source>
        <dbReference type="ARBA" id="ARBA00022630"/>
    </source>
</evidence>
<dbReference type="PANTHER" id="PTHR30011:SF16">
    <property type="entry name" value="C2H2 FINGER DOMAIN TRANSCRIPTION FACTOR (EUROFUNG)-RELATED"/>
    <property type="match status" value="1"/>
</dbReference>
<evidence type="ECO:0000313" key="7">
    <source>
        <dbReference type="Proteomes" id="UP001589589"/>
    </source>
</evidence>
<proteinExistence type="predicted"/>
<evidence type="ECO:0000256" key="3">
    <source>
        <dbReference type="ARBA" id="ARBA00023002"/>
    </source>
</evidence>
<reference evidence="6 7" key="1">
    <citation type="submission" date="2024-09" db="EMBL/GenBank/DDBJ databases">
        <authorList>
            <person name="Sun Q."/>
            <person name="Mori K."/>
        </authorList>
    </citation>
    <scope>NUCLEOTIDE SEQUENCE [LARGE SCALE GENOMIC DNA]</scope>
    <source>
        <strain evidence="6 7">CECT 7908</strain>
    </source>
</reference>
<keyword evidence="3" id="KW-0560">Oxidoreductase</keyword>
<dbReference type="RefSeq" id="WP_290262374.1">
    <property type="nucleotide sequence ID" value="NZ_JAUFQQ010000003.1"/>
</dbReference>